<keyword evidence="2" id="KW-1185">Reference proteome</keyword>
<reference evidence="1 2" key="1">
    <citation type="journal article" date="2020" name="IScience">
        <title>Genome Sequencing of the Endangered Kingdonia uniflora (Circaeasteraceae, Ranunculales) Reveals Potential Mechanisms of Evolutionary Specialization.</title>
        <authorList>
            <person name="Sun Y."/>
            <person name="Deng T."/>
            <person name="Zhang A."/>
            <person name="Moore M.J."/>
            <person name="Landis J.B."/>
            <person name="Lin N."/>
            <person name="Zhang H."/>
            <person name="Zhang X."/>
            <person name="Huang J."/>
            <person name="Zhang X."/>
            <person name="Sun H."/>
            <person name="Wang H."/>
        </authorList>
    </citation>
    <scope>NUCLEOTIDE SEQUENCE [LARGE SCALE GENOMIC DNA]</scope>
    <source>
        <strain evidence="1">TB1705</strain>
        <tissue evidence="1">Leaf</tissue>
    </source>
</reference>
<dbReference type="Proteomes" id="UP000541444">
    <property type="component" value="Unassembled WGS sequence"/>
</dbReference>
<protein>
    <submittedName>
        <fullName evidence="1">Uncharacterized protein</fullName>
    </submittedName>
</protein>
<dbReference type="GO" id="GO:0006388">
    <property type="term" value="P:tRNA splicing, via endonucleolytic cleavage and ligation"/>
    <property type="evidence" value="ECO:0007669"/>
    <property type="project" value="InterPro"/>
</dbReference>
<evidence type="ECO:0000313" key="2">
    <source>
        <dbReference type="Proteomes" id="UP000541444"/>
    </source>
</evidence>
<proteinExistence type="predicted"/>
<comment type="caution">
    <text evidence="1">The sequence shown here is derived from an EMBL/GenBank/DDBJ whole genome shotgun (WGS) entry which is preliminary data.</text>
</comment>
<name>A0A7J7KWH2_9MAGN</name>
<dbReference type="OrthoDB" id="1912039at2759"/>
<dbReference type="PANTHER" id="PTHR35460">
    <property type="entry name" value="TRNA LIGASE 1"/>
    <property type="match status" value="1"/>
</dbReference>
<evidence type="ECO:0000313" key="1">
    <source>
        <dbReference type="EMBL" id="KAF6134725.1"/>
    </source>
</evidence>
<dbReference type="EMBL" id="JACGCM010002827">
    <property type="protein sequence ID" value="KAF6134725.1"/>
    <property type="molecule type" value="Genomic_DNA"/>
</dbReference>
<dbReference type="AlphaFoldDB" id="A0A7J7KWH2"/>
<accession>A0A7J7KWH2</accession>
<dbReference type="InterPro" id="IPR038837">
    <property type="entry name" value="tRNA_ligase_1"/>
</dbReference>
<organism evidence="1 2">
    <name type="scientific">Kingdonia uniflora</name>
    <dbReference type="NCBI Taxonomy" id="39325"/>
    <lineage>
        <taxon>Eukaryota</taxon>
        <taxon>Viridiplantae</taxon>
        <taxon>Streptophyta</taxon>
        <taxon>Embryophyta</taxon>
        <taxon>Tracheophyta</taxon>
        <taxon>Spermatophyta</taxon>
        <taxon>Magnoliopsida</taxon>
        <taxon>Ranunculales</taxon>
        <taxon>Circaeasteraceae</taxon>
        <taxon>Kingdonia</taxon>
    </lineage>
</organism>
<dbReference type="PANTHER" id="PTHR35460:SF1">
    <property type="entry name" value="TRNA LIGASE 1"/>
    <property type="match status" value="1"/>
</dbReference>
<gene>
    <name evidence="1" type="ORF">GIB67_002126</name>
</gene>
<dbReference type="GO" id="GO:0003972">
    <property type="term" value="F:RNA ligase (ATP) activity"/>
    <property type="evidence" value="ECO:0007669"/>
    <property type="project" value="InterPro"/>
</dbReference>
<sequence>MFRVLQRVNHPGNLDKSSPNAGYVLLMFYHLYEGKNHREFENDLVERFGSIVKMPLLKADRSPLPDPVKSILEEGINLYKLHTISHGRLDSTKGSYTKDWAKWEKQLREILYGNSEYLNTVQEEALFWVWMMEKRGYG</sequence>